<feature type="domain" description="PNPLA" evidence="6">
    <location>
        <begin position="25"/>
        <end position="221"/>
    </location>
</feature>
<feature type="short sequence motif" description="DGA/G" evidence="4">
    <location>
        <begin position="206"/>
        <end position="208"/>
    </location>
</feature>
<dbReference type="PANTHER" id="PTHR14226">
    <property type="entry name" value="NEUROPATHY TARGET ESTERASE/SWISS CHEESE D.MELANOGASTER"/>
    <property type="match status" value="1"/>
</dbReference>
<feature type="active site" description="Proton acceptor" evidence="4">
    <location>
        <position position="206"/>
    </location>
</feature>
<evidence type="ECO:0000256" key="5">
    <source>
        <dbReference type="SAM" id="MobiDB-lite"/>
    </source>
</evidence>
<dbReference type="InterPro" id="IPR050301">
    <property type="entry name" value="NTE"/>
</dbReference>
<gene>
    <name evidence="7" type="ORF">S1361_30940</name>
</gene>
<evidence type="ECO:0000256" key="3">
    <source>
        <dbReference type="ARBA" id="ARBA00023098"/>
    </source>
</evidence>
<name>A0ABX7TYZ2_STRCY</name>
<sequence>MPAARPVSYEEIKDLAEGAGVREALVLGGGGVGGIAWMTGVLAGLADAGRDVTGAGLLVGTSAGSTVAAQLGSGLGLEELYARQVDPAVQAAEIMAEMDLEKFAAEIGAATASAASIPELRRAVGQVALAARTVSEAERRAVIESRLPAHGWPERALKVVAVDAESGEPRVFDRDSGVSLVDAVAASCAVPGVWPPVTIGARRYVDGGVRSVANVDLAAGADRVLVLVPLGVTEPFPSEQPLQQSVAELRGRGAEVVVVAPDEASAAAIGDNPLDPATRRPAAEAGRAQGRQLTLPWDRG</sequence>
<keyword evidence="1 4" id="KW-0378">Hydrolase</keyword>
<dbReference type="PROSITE" id="PS51635">
    <property type="entry name" value="PNPLA"/>
    <property type="match status" value="1"/>
</dbReference>
<dbReference type="Pfam" id="PF01734">
    <property type="entry name" value="Patatin"/>
    <property type="match status" value="1"/>
</dbReference>
<evidence type="ECO:0000256" key="4">
    <source>
        <dbReference type="PROSITE-ProRule" id="PRU01161"/>
    </source>
</evidence>
<protein>
    <submittedName>
        <fullName evidence="7">Patatin-like phospholipase</fullName>
    </submittedName>
</protein>
<feature type="active site" description="Nucleophile" evidence="4">
    <location>
        <position position="62"/>
    </location>
</feature>
<accession>A0ABX7TYZ2</accession>
<keyword evidence="3 4" id="KW-0443">Lipid metabolism</keyword>
<dbReference type="Proteomes" id="UP000663908">
    <property type="component" value="Chromosome"/>
</dbReference>
<organism evidence="7 8">
    <name type="scientific">Streptomyces cyanogenus</name>
    <dbReference type="NCBI Taxonomy" id="80860"/>
    <lineage>
        <taxon>Bacteria</taxon>
        <taxon>Bacillati</taxon>
        <taxon>Actinomycetota</taxon>
        <taxon>Actinomycetes</taxon>
        <taxon>Kitasatosporales</taxon>
        <taxon>Streptomycetaceae</taxon>
        <taxon>Streptomyces</taxon>
    </lineage>
</organism>
<evidence type="ECO:0000259" key="6">
    <source>
        <dbReference type="PROSITE" id="PS51635"/>
    </source>
</evidence>
<evidence type="ECO:0000313" key="7">
    <source>
        <dbReference type="EMBL" id="QTE01787.1"/>
    </source>
</evidence>
<evidence type="ECO:0000256" key="1">
    <source>
        <dbReference type="ARBA" id="ARBA00022801"/>
    </source>
</evidence>
<dbReference type="SUPFAM" id="SSF52151">
    <property type="entry name" value="FabD/lysophospholipase-like"/>
    <property type="match status" value="1"/>
</dbReference>
<keyword evidence="8" id="KW-1185">Reference proteome</keyword>
<feature type="region of interest" description="Disordered" evidence="5">
    <location>
        <begin position="267"/>
        <end position="300"/>
    </location>
</feature>
<dbReference type="InterPro" id="IPR016035">
    <property type="entry name" value="Acyl_Trfase/lysoPLipase"/>
</dbReference>
<feature type="short sequence motif" description="GXGXXG" evidence="4">
    <location>
        <begin position="29"/>
        <end position="34"/>
    </location>
</feature>
<keyword evidence="2 4" id="KW-0442">Lipid degradation</keyword>
<feature type="short sequence motif" description="GXSXG" evidence="4">
    <location>
        <begin position="60"/>
        <end position="64"/>
    </location>
</feature>
<proteinExistence type="predicted"/>
<dbReference type="EMBL" id="CP071839">
    <property type="protein sequence ID" value="QTE01787.1"/>
    <property type="molecule type" value="Genomic_DNA"/>
</dbReference>
<evidence type="ECO:0000256" key="2">
    <source>
        <dbReference type="ARBA" id="ARBA00022963"/>
    </source>
</evidence>
<dbReference type="RefSeq" id="WP_208035184.1">
    <property type="nucleotide sequence ID" value="NZ_CP071839.1"/>
</dbReference>
<dbReference type="PANTHER" id="PTHR14226:SF57">
    <property type="entry name" value="BLR7027 PROTEIN"/>
    <property type="match status" value="1"/>
</dbReference>
<reference evidence="7 8" key="1">
    <citation type="submission" date="2021-03" db="EMBL/GenBank/DDBJ databases">
        <title>Complete genome sequence of Streptomyces cyanogenus S136, producer of anticancer angucycline landomycin A.</title>
        <authorList>
            <person name="Hrab P."/>
            <person name="Ruckert C."/>
            <person name="Busche T."/>
            <person name="Ostash I."/>
            <person name="Kalinowski J."/>
            <person name="Fedorenko V."/>
            <person name="Yushchuk O."/>
            <person name="Ostash B."/>
        </authorList>
    </citation>
    <scope>NUCLEOTIDE SEQUENCE [LARGE SCALE GENOMIC DNA]</scope>
    <source>
        <strain evidence="7 8">S136</strain>
    </source>
</reference>
<dbReference type="InterPro" id="IPR002641">
    <property type="entry name" value="PNPLA_dom"/>
</dbReference>
<evidence type="ECO:0000313" key="8">
    <source>
        <dbReference type="Proteomes" id="UP000663908"/>
    </source>
</evidence>
<dbReference type="Gene3D" id="3.40.1090.10">
    <property type="entry name" value="Cytosolic phospholipase A2 catalytic domain"/>
    <property type="match status" value="2"/>
</dbReference>